<reference evidence="2 3" key="1">
    <citation type="submission" date="2015-12" db="EMBL/GenBank/DDBJ databases">
        <title>Diversity of Burkholderia near neighbor genomes.</title>
        <authorList>
            <person name="Sahl J."/>
            <person name="Wagner D."/>
            <person name="Keim P."/>
        </authorList>
    </citation>
    <scope>NUCLEOTIDE SEQUENCE [LARGE SCALE GENOMIC DNA]</scope>
    <source>
        <strain evidence="2 3">BDU8</strain>
    </source>
</reference>
<proteinExistence type="predicted"/>
<keyword evidence="1" id="KW-0175">Coiled coil</keyword>
<organism evidence="2 3">
    <name type="scientific">Burkholderia mayonis</name>
    <dbReference type="NCBI Taxonomy" id="1385591"/>
    <lineage>
        <taxon>Bacteria</taxon>
        <taxon>Pseudomonadati</taxon>
        <taxon>Pseudomonadota</taxon>
        <taxon>Betaproteobacteria</taxon>
        <taxon>Burkholderiales</taxon>
        <taxon>Burkholderiaceae</taxon>
        <taxon>Burkholderia</taxon>
        <taxon>pseudomallei group</taxon>
    </lineage>
</organism>
<name>A0A1B4G137_9BURK</name>
<gene>
    <name evidence="2" type="ORF">WS71_20210</name>
</gene>
<protein>
    <submittedName>
        <fullName evidence="2">Uncharacterized protein</fullName>
    </submittedName>
</protein>
<feature type="coiled-coil region" evidence="1">
    <location>
        <begin position="50"/>
        <end position="77"/>
    </location>
</feature>
<dbReference type="Proteomes" id="UP000067711">
    <property type="component" value="Chromosome 1"/>
</dbReference>
<dbReference type="AlphaFoldDB" id="A0A1B4G137"/>
<dbReference type="RefSeq" id="WP_066491622.1">
    <property type="nucleotide sequence ID" value="NZ_CP013389.1"/>
</dbReference>
<evidence type="ECO:0000313" key="2">
    <source>
        <dbReference type="EMBL" id="AOJ09640.1"/>
    </source>
</evidence>
<evidence type="ECO:0000313" key="3">
    <source>
        <dbReference type="Proteomes" id="UP000067711"/>
    </source>
</evidence>
<evidence type="ECO:0000256" key="1">
    <source>
        <dbReference type="SAM" id="Coils"/>
    </source>
</evidence>
<accession>A0A1B4G137</accession>
<dbReference type="EMBL" id="CP013389">
    <property type="protein sequence ID" value="AOJ09640.1"/>
    <property type="molecule type" value="Genomic_DNA"/>
</dbReference>
<sequence length="151" mass="16392">MDFQIQLKHKNDEAVLAAIRSYLTLSEYGVFGSHTHAVNVDLLTAAGKRLAAAVARITELEAKLKKLDTENAGLVLDKLTAPDGIKITPSPLHPAESGPSWQDYDVRGISGELPHYSMIRVVRRMAGSQHDVPAVFAAIERRLLAGNPVEA</sequence>